<evidence type="ECO:0000313" key="10">
    <source>
        <dbReference type="Proteomes" id="UP000794436"/>
    </source>
</evidence>
<evidence type="ECO:0000256" key="3">
    <source>
        <dbReference type="ARBA" id="ARBA00012485"/>
    </source>
</evidence>
<feature type="domain" description="HECT" evidence="8">
    <location>
        <begin position="257"/>
        <end position="603"/>
    </location>
</feature>
<dbReference type="SUPFAM" id="SSF56204">
    <property type="entry name" value="Hect, E3 ligase catalytic domain"/>
    <property type="match status" value="1"/>
</dbReference>
<comment type="catalytic activity">
    <reaction evidence="1">
        <text>S-ubiquitinyl-[E2 ubiquitin-conjugating enzyme]-L-cysteine + [acceptor protein]-L-lysine = [E2 ubiquitin-conjugating enzyme]-L-cysteine + N(6)-ubiquitinyl-[acceptor protein]-L-lysine.</text>
        <dbReference type="EC" id="2.3.2.26"/>
    </reaction>
</comment>
<dbReference type="EC" id="2.3.2.26" evidence="3"/>
<dbReference type="GO" id="GO:0006511">
    <property type="term" value="P:ubiquitin-dependent protein catabolic process"/>
    <property type="evidence" value="ECO:0007669"/>
    <property type="project" value="TreeGrafter"/>
</dbReference>
<dbReference type="GO" id="GO:0061630">
    <property type="term" value="F:ubiquitin protein ligase activity"/>
    <property type="evidence" value="ECO:0007669"/>
    <property type="project" value="UniProtKB-EC"/>
</dbReference>
<comment type="pathway">
    <text evidence="2">Protein modification; protein ubiquitination.</text>
</comment>
<name>A0A8K1C6C2_PYTOL</name>
<dbReference type="FunFam" id="3.30.2410.10:FF:000009">
    <property type="entry name" value="Probable E3 ubiquitin-protein ligase HECTD2"/>
    <property type="match status" value="1"/>
</dbReference>
<dbReference type="AlphaFoldDB" id="A0A8K1C6C2"/>
<evidence type="ECO:0000313" key="9">
    <source>
        <dbReference type="EMBL" id="TMW57259.1"/>
    </source>
</evidence>
<dbReference type="OrthoDB" id="8068875at2759"/>
<dbReference type="Pfam" id="PF00632">
    <property type="entry name" value="HECT"/>
    <property type="match status" value="1"/>
</dbReference>
<keyword evidence="5 6" id="KW-0833">Ubl conjugation pathway</keyword>
<dbReference type="FunFam" id="3.30.2160.10:FF:000001">
    <property type="entry name" value="E3 ubiquitin-protein ligase NEDD4-like"/>
    <property type="match status" value="1"/>
</dbReference>
<proteinExistence type="predicted"/>
<evidence type="ECO:0000259" key="8">
    <source>
        <dbReference type="PROSITE" id="PS50237"/>
    </source>
</evidence>
<dbReference type="GO" id="GO:0016567">
    <property type="term" value="P:protein ubiquitination"/>
    <property type="evidence" value="ECO:0007669"/>
    <property type="project" value="TreeGrafter"/>
</dbReference>
<dbReference type="InterPro" id="IPR050409">
    <property type="entry name" value="E3_ubiq-protein_ligase"/>
</dbReference>
<dbReference type="Gene3D" id="3.90.1750.10">
    <property type="entry name" value="Hect, E3 ligase catalytic domains"/>
    <property type="match status" value="1"/>
</dbReference>
<evidence type="ECO:0000256" key="6">
    <source>
        <dbReference type="PROSITE-ProRule" id="PRU00104"/>
    </source>
</evidence>
<keyword evidence="7" id="KW-1133">Transmembrane helix</keyword>
<keyword evidence="7" id="KW-0472">Membrane</keyword>
<dbReference type="PROSITE" id="PS50237">
    <property type="entry name" value="HECT"/>
    <property type="match status" value="1"/>
</dbReference>
<dbReference type="EMBL" id="SPLM01000144">
    <property type="protein sequence ID" value="TMW57259.1"/>
    <property type="molecule type" value="Genomic_DNA"/>
</dbReference>
<evidence type="ECO:0000256" key="5">
    <source>
        <dbReference type="ARBA" id="ARBA00022786"/>
    </source>
</evidence>
<sequence>MKTEIVILHLSWCTLLIVILFILTKKLATNRRFKACQRALLSSDNLVDHRIDAAKREAEHGFLPCPLCGFENFTRSHHCAICGSMCFDLGPDQAYHSPSRRDLTPVQRRARMRKEWQRKVDVQGRIYWYRNAIDGVLASSPAFVVQFQDSVPRIEAPTSQRSHDALRSCDVSGTRLVIVAASDADAARFADRLVTFSSIEQRDDFLLHTSKDFPSKYSRFVITTSVLFISLEVQRLKLSVHRDYILEQSIEHLTCIPEQHIRSVMRIDFLEESGIDAGGLHREWFMALIEMFTQPDVGLFVCTNRQDQTYYLNHRRSVLHGTCGNTSELLLYYYGAGRLVGRALLDGAVLGFHFSVPLLKLVLGMPISLDDLEYYDAELHRNLRWLLENNGAGALGLDFSVCETSGFDGEVEIIDLVPNGRNVAVTDANKQLYVERKLRYTLVERVADQLQVFLKGIYEVMPPRLLLAFDYEELDYLLCGTSEIDVDDWERNTRISLSLEDNPRVLRWFWELVREMNSEYRRRLLQFSTGCARVPIVGFKGLTSFDGRLCPFTLKGVAYVTDQYIRSHACFNLIDLPLFRTKEEMQHALYATLDTDVYGFTTV</sequence>
<dbReference type="InterPro" id="IPR000569">
    <property type="entry name" value="HECT_dom"/>
</dbReference>
<accession>A0A8K1C6C2</accession>
<keyword evidence="10" id="KW-1185">Reference proteome</keyword>
<evidence type="ECO:0000256" key="4">
    <source>
        <dbReference type="ARBA" id="ARBA00022679"/>
    </source>
</evidence>
<evidence type="ECO:0000256" key="7">
    <source>
        <dbReference type="SAM" id="Phobius"/>
    </source>
</evidence>
<reference evidence="9" key="1">
    <citation type="submission" date="2019-03" db="EMBL/GenBank/DDBJ databases">
        <title>Long read genome sequence of the mycoparasitic Pythium oligandrum ATCC 38472 isolated from sugarbeet rhizosphere.</title>
        <authorList>
            <person name="Gaulin E."/>
        </authorList>
    </citation>
    <scope>NUCLEOTIDE SEQUENCE</scope>
    <source>
        <strain evidence="9">ATCC 38472_TT</strain>
    </source>
</reference>
<protein>
    <recommendedName>
        <fullName evidence="3">HECT-type E3 ubiquitin transferase</fullName>
        <ecNumber evidence="3">2.3.2.26</ecNumber>
    </recommendedName>
</protein>
<dbReference type="CDD" id="cd00078">
    <property type="entry name" value="HECTc"/>
    <property type="match status" value="1"/>
</dbReference>
<evidence type="ECO:0000256" key="1">
    <source>
        <dbReference type="ARBA" id="ARBA00000885"/>
    </source>
</evidence>
<dbReference type="Gene3D" id="3.30.2160.10">
    <property type="entry name" value="Hect, E3 ligase catalytic domain"/>
    <property type="match status" value="1"/>
</dbReference>
<dbReference type="Gene3D" id="3.30.2410.10">
    <property type="entry name" value="Hect, E3 ligase catalytic domain"/>
    <property type="match status" value="1"/>
</dbReference>
<dbReference type="SMART" id="SM00119">
    <property type="entry name" value="HECTc"/>
    <property type="match status" value="1"/>
</dbReference>
<organism evidence="9 10">
    <name type="scientific">Pythium oligandrum</name>
    <name type="common">Mycoparasitic fungus</name>
    <dbReference type="NCBI Taxonomy" id="41045"/>
    <lineage>
        <taxon>Eukaryota</taxon>
        <taxon>Sar</taxon>
        <taxon>Stramenopiles</taxon>
        <taxon>Oomycota</taxon>
        <taxon>Peronosporomycetes</taxon>
        <taxon>Pythiales</taxon>
        <taxon>Pythiaceae</taxon>
        <taxon>Pythium</taxon>
    </lineage>
</organism>
<dbReference type="GO" id="GO:0005737">
    <property type="term" value="C:cytoplasm"/>
    <property type="evidence" value="ECO:0007669"/>
    <property type="project" value="TreeGrafter"/>
</dbReference>
<feature type="active site" description="Glycyl thioester intermediate" evidence="6">
    <location>
        <position position="570"/>
    </location>
</feature>
<keyword evidence="7" id="KW-0812">Transmembrane</keyword>
<dbReference type="InterPro" id="IPR035983">
    <property type="entry name" value="Hect_E3_ubiquitin_ligase"/>
</dbReference>
<comment type="caution">
    <text evidence="9">The sequence shown here is derived from an EMBL/GenBank/DDBJ whole genome shotgun (WGS) entry which is preliminary data.</text>
</comment>
<feature type="transmembrane region" description="Helical" evidence="7">
    <location>
        <begin position="6"/>
        <end position="24"/>
    </location>
</feature>
<gene>
    <name evidence="9" type="ORF">Poli38472_003184</name>
</gene>
<dbReference type="PANTHER" id="PTHR11254">
    <property type="entry name" value="HECT DOMAIN UBIQUITIN-PROTEIN LIGASE"/>
    <property type="match status" value="1"/>
</dbReference>
<dbReference type="PANTHER" id="PTHR11254:SF440">
    <property type="entry name" value="E3 UBIQUITIN-PROTEIN LIGASE NEDD-4"/>
    <property type="match status" value="1"/>
</dbReference>
<keyword evidence="4" id="KW-0808">Transferase</keyword>
<evidence type="ECO:0000256" key="2">
    <source>
        <dbReference type="ARBA" id="ARBA00004906"/>
    </source>
</evidence>
<dbReference type="Proteomes" id="UP000794436">
    <property type="component" value="Unassembled WGS sequence"/>
</dbReference>